<organism evidence="1 2">
    <name type="scientific">Fusarium decemcellulare</name>
    <dbReference type="NCBI Taxonomy" id="57161"/>
    <lineage>
        <taxon>Eukaryota</taxon>
        <taxon>Fungi</taxon>
        <taxon>Dikarya</taxon>
        <taxon>Ascomycota</taxon>
        <taxon>Pezizomycotina</taxon>
        <taxon>Sordariomycetes</taxon>
        <taxon>Hypocreomycetidae</taxon>
        <taxon>Hypocreales</taxon>
        <taxon>Nectriaceae</taxon>
        <taxon>Fusarium</taxon>
        <taxon>Fusarium decemcellulare species complex</taxon>
    </lineage>
</organism>
<comment type="caution">
    <text evidence="1">The sequence shown here is derived from an EMBL/GenBank/DDBJ whole genome shotgun (WGS) entry which is preliminary data.</text>
</comment>
<gene>
    <name evidence="1" type="ORF">NM208_g15512</name>
</gene>
<proteinExistence type="predicted"/>
<sequence>MPSIHLAPYAGAADSFDAFNTHAIPGSWTIIATRARSGLTPIYTTPGPFTNTNSRISGIRTDNLALPLVLRNNDASRSSSYAAFPQLHLINPSHVGDPECRGLPIQISMHHQFVHGIASDGLEPTLARLSL</sequence>
<dbReference type="EMBL" id="JANRMS010004217">
    <property type="protein sequence ID" value="KAJ3510575.1"/>
    <property type="molecule type" value="Genomic_DNA"/>
</dbReference>
<dbReference type="Proteomes" id="UP001148629">
    <property type="component" value="Unassembled WGS sequence"/>
</dbReference>
<evidence type="ECO:0000313" key="1">
    <source>
        <dbReference type="EMBL" id="KAJ3510575.1"/>
    </source>
</evidence>
<protein>
    <submittedName>
        <fullName evidence="1">Uncharacterized protein</fullName>
    </submittedName>
</protein>
<name>A0ACC1RCT8_9HYPO</name>
<evidence type="ECO:0000313" key="2">
    <source>
        <dbReference type="Proteomes" id="UP001148629"/>
    </source>
</evidence>
<keyword evidence="2" id="KW-1185">Reference proteome</keyword>
<reference evidence="1" key="1">
    <citation type="submission" date="2022-08" db="EMBL/GenBank/DDBJ databases">
        <title>Genome Sequence of Fusarium decemcellulare.</title>
        <authorList>
            <person name="Buettner E."/>
        </authorList>
    </citation>
    <scope>NUCLEOTIDE SEQUENCE</scope>
    <source>
        <strain evidence="1">Babe19</strain>
    </source>
</reference>
<accession>A0ACC1RCT8</accession>